<gene>
    <name evidence="2" type="ORF">ON753_22540</name>
</gene>
<reference evidence="2 3" key="1">
    <citation type="journal article" date="2016" name="Int. J. Syst. Evol. Microbiol.">
        <title>Labrenzia salina sp. nov., isolated from the rhizosphere of the halophyte Arthrocnemum macrostachyum.</title>
        <authorList>
            <person name="Camacho M."/>
            <person name="Redondo-Gomez S."/>
            <person name="Rodriguez-Llorente I."/>
            <person name="Rohde M."/>
            <person name="Sproer C."/>
            <person name="Schumann P."/>
            <person name="Klenk H.P."/>
            <person name="Montero-Calasanz M.D.C."/>
        </authorList>
    </citation>
    <scope>NUCLEOTIDE SEQUENCE [LARGE SCALE GENOMIC DNA]</scope>
    <source>
        <strain evidence="2 3">DSM 29163</strain>
    </source>
</reference>
<feature type="transmembrane region" description="Helical" evidence="1">
    <location>
        <begin position="103"/>
        <end position="128"/>
    </location>
</feature>
<accession>A0ABT3R7S4</accession>
<evidence type="ECO:0000313" key="2">
    <source>
        <dbReference type="EMBL" id="MCX2725111.1"/>
    </source>
</evidence>
<evidence type="ECO:0008006" key="4">
    <source>
        <dbReference type="Google" id="ProtNLM"/>
    </source>
</evidence>
<comment type="caution">
    <text evidence="2">The sequence shown here is derived from an EMBL/GenBank/DDBJ whole genome shotgun (WGS) entry which is preliminary data.</text>
</comment>
<protein>
    <recommendedName>
        <fullName evidence="4">DUF1440 domain-containing protein</fullName>
    </recommendedName>
</protein>
<dbReference type="EMBL" id="JAPEVI010000003">
    <property type="protein sequence ID" value="MCX2725111.1"/>
    <property type="molecule type" value="Genomic_DNA"/>
</dbReference>
<proteinExistence type="predicted"/>
<organism evidence="2 3">
    <name type="scientific">Roseibium salinum</name>
    <dbReference type="NCBI Taxonomy" id="1604349"/>
    <lineage>
        <taxon>Bacteria</taxon>
        <taxon>Pseudomonadati</taxon>
        <taxon>Pseudomonadota</taxon>
        <taxon>Alphaproteobacteria</taxon>
        <taxon>Hyphomicrobiales</taxon>
        <taxon>Stappiaceae</taxon>
        <taxon>Roseibium</taxon>
    </lineage>
</organism>
<evidence type="ECO:0000313" key="3">
    <source>
        <dbReference type="Proteomes" id="UP001300261"/>
    </source>
</evidence>
<keyword evidence="1" id="KW-0812">Transmembrane</keyword>
<feature type="transmembrane region" description="Helical" evidence="1">
    <location>
        <begin position="134"/>
        <end position="159"/>
    </location>
</feature>
<keyword evidence="3" id="KW-1185">Reference proteome</keyword>
<evidence type="ECO:0000256" key="1">
    <source>
        <dbReference type="SAM" id="Phobius"/>
    </source>
</evidence>
<name>A0ABT3R7S4_9HYPH</name>
<keyword evidence="1" id="KW-1133">Transmembrane helix</keyword>
<feature type="transmembrane region" description="Helical" evidence="1">
    <location>
        <begin position="69"/>
        <end position="91"/>
    </location>
</feature>
<dbReference type="Proteomes" id="UP001300261">
    <property type="component" value="Unassembled WGS sequence"/>
</dbReference>
<keyword evidence="1" id="KW-0472">Membrane</keyword>
<sequence length="169" mass="18419">MTGNSIQQKPPARSLFPALTAATFVTAILAGLAADIAWEVWARAITPFWVGGPLEPAALVQSVFGFRNLFLAEAIHAVVGIVFYPLGYLFIARPIARIATPFLPWWIVGLGFGIGLWVFALYVMAHIFAGLPPFLGFIQLTWASLVGHLIFGLVTAAVVRWRETRTARA</sequence>